<evidence type="ECO:0000313" key="2">
    <source>
        <dbReference type="Proteomes" id="UP000220032"/>
    </source>
</evidence>
<dbReference type="EMBL" id="NTRR01000054">
    <property type="protein sequence ID" value="PFE09046.1"/>
    <property type="molecule type" value="Genomic_DNA"/>
</dbReference>
<gene>
    <name evidence="1" type="ORF">CN307_27085</name>
</gene>
<reference evidence="1 2" key="1">
    <citation type="submission" date="2017-09" db="EMBL/GenBank/DDBJ databases">
        <title>Large-scale bioinformatics analysis of Bacillus genomes uncovers conserved roles of natural products in bacterial physiology.</title>
        <authorList>
            <consortium name="Agbiome Team Llc"/>
            <person name="Bleich R.M."/>
            <person name="Grubbs K.J."/>
            <person name="Santa Maria K.C."/>
            <person name="Allen S.E."/>
            <person name="Farag S."/>
            <person name="Shank E.A."/>
            <person name="Bowers A."/>
        </authorList>
    </citation>
    <scope>NUCLEOTIDE SEQUENCE [LARGE SCALE GENOMIC DNA]</scope>
    <source>
        <strain evidence="1 2">AFS022681</strain>
    </source>
</reference>
<evidence type="ECO:0000313" key="1">
    <source>
        <dbReference type="EMBL" id="PFE09046.1"/>
    </source>
</evidence>
<name>A0A2A8ZVC2_BACCE</name>
<dbReference type="AlphaFoldDB" id="A0A2A8ZVC2"/>
<dbReference type="Proteomes" id="UP000220032">
    <property type="component" value="Unassembled WGS sequence"/>
</dbReference>
<protein>
    <submittedName>
        <fullName evidence="1">Uncharacterized protein</fullName>
    </submittedName>
</protein>
<accession>A0A2A8ZVC2</accession>
<comment type="caution">
    <text evidence="1">The sequence shown here is derived from an EMBL/GenBank/DDBJ whole genome shotgun (WGS) entry which is preliminary data.</text>
</comment>
<sequence length="240" mass="26688">MNQKVKKRLYKALPVGVALGVLCGSNLITSENKVSATVDASTGGTIIKALGSLYTAFLQEPLINATELYDAEHYYIDNLQNVGFVAPDFKIGEFALTVYDYNKSASYHETFTITYPDGTSENKTLYHGQQLIITQPGVSFNMSHNDGVTSTVTVTQNMLDNGNLSICRTNFQTFFLKKYDQTKINSRWISNYFPNDHHAAFPSNRSIYFERLNDTQKKIATITAEPVSSSEFGGAIVWSS</sequence>
<proteinExistence type="predicted"/>
<organism evidence="1 2">
    <name type="scientific">Bacillus cereus</name>
    <dbReference type="NCBI Taxonomy" id="1396"/>
    <lineage>
        <taxon>Bacteria</taxon>
        <taxon>Bacillati</taxon>
        <taxon>Bacillota</taxon>
        <taxon>Bacilli</taxon>
        <taxon>Bacillales</taxon>
        <taxon>Bacillaceae</taxon>
        <taxon>Bacillus</taxon>
        <taxon>Bacillus cereus group</taxon>
    </lineage>
</organism>